<dbReference type="InterPro" id="IPR006292">
    <property type="entry name" value="RNase_D"/>
</dbReference>
<keyword evidence="1 6" id="KW-0963">Cytoplasm</keyword>
<evidence type="ECO:0000256" key="2">
    <source>
        <dbReference type="ARBA" id="ARBA00022694"/>
    </source>
</evidence>
<gene>
    <name evidence="6 8" type="primary">rnd</name>
    <name evidence="8" type="ORF">IOQ59_09865</name>
</gene>
<dbReference type="SUPFAM" id="SSF47819">
    <property type="entry name" value="HRDC-like"/>
    <property type="match status" value="2"/>
</dbReference>
<dbReference type="GO" id="GO:0008408">
    <property type="term" value="F:3'-5' exonuclease activity"/>
    <property type="evidence" value="ECO:0007669"/>
    <property type="project" value="InterPro"/>
</dbReference>
<dbReference type="NCBIfam" id="TIGR01388">
    <property type="entry name" value="rnd"/>
    <property type="match status" value="1"/>
</dbReference>
<dbReference type="Proteomes" id="UP000640333">
    <property type="component" value="Unassembled WGS sequence"/>
</dbReference>
<dbReference type="PROSITE" id="PS50967">
    <property type="entry name" value="HRDC"/>
    <property type="match status" value="1"/>
</dbReference>
<organism evidence="8 9">
    <name type="scientific">Pontibacterium sinense</name>
    <dbReference type="NCBI Taxonomy" id="2781979"/>
    <lineage>
        <taxon>Bacteria</taxon>
        <taxon>Pseudomonadati</taxon>
        <taxon>Pseudomonadota</taxon>
        <taxon>Gammaproteobacteria</taxon>
        <taxon>Oceanospirillales</taxon>
        <taxon>Oceanospirillaceae</taxon>
        <taxon>Pontibacterium</taxon>
    </lineage>
</organism>
<comment type="caution">
    <text evidence="8">The sequence shown here is derived from an EMBL/GenBank/DDBJ whole genome shotgun (WGS) entry which is preliminary data.</text>
</comment>
<dbReference type="Pfam" id="PF00570">
    <property type="entry name" value="HRDC"/>
    <property type="match status" value="1"/>
</dbReference>
<evidence type="ECO:0000256" key="6">
    <source>
        <dbReference type="HAMAP-Rule" id="MF_01899"/>
    </source>
</evidence>
<accession>A0A8J7FDR9</accession>
<comment type="catalytic activity">
    <reaction evidence="6">
        <text>Exonucleolytic cleavage that removes extra residues from the 3'-terminus of tRNA to produce 5'-mononucleotides.</text>
        <dbReference type="EC" id="3.1.13.5"/>
    </reaction>
</comment>
<evidence type="ECO:0000256" key="1">
    <source>
        <dbReference type="ARBA" id="ARBA00022490"/>
    </source>
</evidence>
<dbReference type="AlphaFoldDB" id="A0A8J7FDR9"/>
<evidence type="ECO:0000313" key="9">
    <source>
        <dbReference type="Proteomes" id="UP000640333"/>
    </source>
</evidence>
<dbReference type="PANTHER" id="PTHR47649">
    <property type="entry name" value="RIBONUCLEASE D"/>
    <property type="match status" value="1"/>
</dbReference>
<dbReference type="SMART" id="SM00341">
    <property type="entry name" value="HRDC"/>
    <property type="match status" value="1"/>
</dbReference>
<sequence length="394" mass="45223">MSQTSTAYDWHKLEAAADQPVVITDNATLAKWCQHWQTLPMVALDTEFQRVETFYPIPGLIQLADDQQCYLIDPLSVTDFEPLKALFQNKDVLKVLHAASEDLELFQNSLGVLPEPVFDTQVAAAFLNWGFSMGLQRMLQEILGVEVQKHETTSNWLRRPLSESQERYAALDVAYLPAICQKQKDALEARGMLEWLQQESEAMLRQAIDEDPEGAEYYKRFTQMWTLPAHKIAALRDLTAWREQTCRDRDVPRNRILRNQALLEIVNQWPRSVYDLSRVDDIKRAIIRNDGKQILSFLQNAQHSAEQSPPEPILRPLPFFWNKPLKKLKAIVRECAAELDVAPEIMLRKKELDALIRSGLDDANFSMPESISPWRCDAVGEKLLAALKEIGKRD</sequence>
<evidence type="ECO:0000256" key="4">
    <source>
        <dbReference type="ARBA" id="ARBA00022801"/>
    </source>
</evidence>
<comment type="similarity">
    <text evidence="6">Belongs to the RNase D family.</text>
</comment>
<dbReference type="InterPro" id="IPR036397">
    <property type="entry name" value="RNaseH_sf"/>
</dbReference>
<dbReference type="InterPro" id="IPR044876">
    <property type="entry name" value="HRDC_dom_sf"/>
</dbReference>
<comment type="subcellular location">
    <subcellularLocation>
        <location evidence="6">Cytoplasm</location>
    </subcellularLocation>
</comment>
<dbReference type="RefSeq" id="WP_193953116.1">
    <property type="nucleotide sequence ID" value="NZ_JADEYS010000008.1"/>
</dbReference>
<evidence type="ECO:0000256" key="5">
    <source>
        <dbReference type="ARBA" id="ARBA00022839"/>
    </source>
</evidence>
<dbReference type="InterPro" id="IPR051086">
    <property type="entry name" value="RNase_D-like"/>
</dbReference>
<dbReference type="Gene3D" id="3.30.420.10">
    <property type="entry name" value="Ribonuclease H-like superfamily/Ribonuclease H"/>
    <property type="match status" value="1"/>
</dbReference>
<comment type="function">
    <text evidence="6">Exonuclease involved in the 3' processing of various precursor tRNAs. Initiates hydrolysis at the 3'-terminus of an RNA molecule and releases 5'-mononucleotides.</text>
</comment>
<evidence type="ECO:0000259" key="7">
    <source>
        <dbReference type="PROSITE" id="PS50967"/>
    </source>
</evidence>
<dbReference type="GO" id="GO:0033890">
    <property type="term" value="F:ribonuclease D activity"/>
    <property type="evidence" value="ECO:0007669"/>
    <property type="project" value="UniProtKB-UniRule"/>
</dbReference>
<dbReference type="InterPro" id="IPR012337">
    <property type="entry name" value="RNaseH-like_sf"/>
</dbReference>
<dbReference type="GO" id="GO:0005737">
    <property type="term" value="C:cytoplasm"/>
    <property type="evidence" value="ECO:0007669"/>
    <property type="project" value="UniProtKB-SubCell"/>
</dbReference>
<feature type="domain" description="HRDC" evidence="7">
    <location>
        <begin position="228"/>
        <end position="308"/>
    </location>
</feature>
<comment type="cofactor">
    <cofactor evidence="6">
        <name>a divalent metal cation</name>
        <dbReference type="ChEBI" id="CHEBI:60240"/>
    </cofactor>
</comment>
<dbReference type="GO" id="GO:0000166">
    <property type="term" value="F:nucleotide binding"/>
    <property type="evidence" value="ECO:0007669"/>
    <property type="project" value="InterPro"/>
</dbReference>
<dbReference type="SUPFAM" id="SSF53098">
    <property type="entry name" value="Ribonuclease H-like"/>
    <property type="match status" value="1"/>
</dbReference>
<dbReference type="InterPro" id="IPR010997">
    <property type="entry name" value="HRDC-like_sf"/>
</dbReference>
<dbReference type="HAMAP" id="MF_01899">
    <property type="entry name" value="RNase_D"/>
    <property type="match status" value="1"/>
</dbReference>
<dbReference type="EMBL" id="JADEYS010000008">
    <property type="protein sequence ID" value="MBE9397564.1"/>
    <property type="molecule type" value="Genomic_DNA"/>
</dbReference>
<reference evidence="8" key="1">
    <citation type="submission" date="2020-10" db="EMBL/GenBank/DDBJ databases">
        <title>Bacterium isolated from coastal waters sediment.</title>
        <authorList>
            <person name="Chen R.-J."/>
            <person name="Lu D.-C."/>
            <person name="Zhu K.-L."/>
            <person name="Du Z.-J."/>
        </authorList>
    </citation>
    <scope>NUCLEOTIDE SEQUENCE</scope>
    <source>
        <strain evidence="8">N1Y112</strain>
    </source>
</reference>
<dbReference type="InterPro" id="IPR002121">
    <property type="entry name" value="HRDC_dom"/>
</dbReference>
<keyword evidence="9" id="KW-1185">Reference proteome</keyword>
<dbReference type="PANTHER" id="PTHR47649:SF1">
    <property type="entry name" value="RIBONUCLEASE D"/>
    <property type="match status" value="1"/>
</dbReference>
<keyword evidence="3 6" id="KW-0540">Nuclease</keyword>
<proteinExistence type="inferred from homology"/>
<keyword evidence="2 6" id="KW-0819">tRNA processing</keyword>
<keyword evidence="4 6" id="KW-0378">Hydrolase</keyword>
<dbReference type="GO" id="GO:0003676">
    <property type="term" value="F:nucleic acid binding"/>
    <property type="evidence" value="ECO:0007669"/>
    <property type="project" value="InterPro"/>
</dbReference>
<dbReference type="GO" id="GO:0042780">
    <property type="term" value="P:tRNA 3'-end processing"/>
    <property type="evidence" value="ECO:0007669"/>
    <property type="project" value="UniProtKB-UniRule"/>
</dbReference>
<dbReference type="InterPro" id="IPR002562">
    <property type="entry name" value="3'-5'_exonuclease_dom"/>
</dbReference>
<keyword evidence="5 6" id="KW-0269">Exonuclease</keyword>
<dbReference type="SMART" id="SM00474">
    <property type="entry name" value="35EXOc"/>
    <property type="match status" value="1"/>
</dbReference>
<dbReference type="Pfam" id="PF01612">
    <property type="entry name" value="DNA_pol_A_exo1"/>
    <property type="match status" value="1"/>
</dbReference>
<evidence type="ECO:0000313" key="8">
    <source>
        <dbReference type="EMBL" id="MBE9397564.1"/>
    </source>
</evidence>
<dbReference type="CDD" id="cd06142">
    <property type="entry name" value="RNaseD_exo"/>
    <property type="match status" value="1"/>
</dbReference>
<dbReference type="Gene3D" id="1.10.150.80">
    <property type="entry name" value="HRDC domain"/>
    <property type="match status" value="2"/>
</dbReference>
<dbReference type="EC" id="3.1.13.5" evidence="6"/>
<protein>
    <recommendedName>
        <fullName evidence="6">Ribonuclease D</fullName>
        <shortName evidence="6">RNase D</shortName>
        <ecNumber evidence="6">3.1.13.5</ecNumber>
    </recommendedName>
</protein>
<name>A0A8J7FDR9_9GAMM</name>
<evidence type="ECO:0000256" key="3">
    <source>
        <dbReference type="ARBA" id="ARBA00022722"/>
    </source>
</evidence>